<feature type="non-terminal residue" evidence="2">
    <location>
        <position position="1"/>
    </location>
</feature>
<evidence type="ECO:0000313" key="2">
    <source>
        <dbReference type="EMBL" id="CAG8822778.1"/>
    </source>
</evidence>
<feature type="compositionally biased region" description="Basic and acidic residues" evidence="1">
    <location>
        <begin position="64"/>
        <end position="84"/>
    </location>
</feature>
<dbReference type="AlphaFoldDB" id="A0A9N9KEU3"/>
<keyword evidence="3" id="KW-1185">Reference proteome</keyword>
<evidence type="ECO:0000256" key="1">
    <source>
        <dbReference type="SAM" id="MobiDB-lite"/>
    </source>
</evidence>
<reference evidence="2" key="1">
    <citation type="submission" date="2021-06" db="EMBL/GenBank/DDBJ databases">
        <authorList>
            <person name="Kallberg Y."/>
            <person name="Tangrot J."/>
            <person name="Rosling A."/>
        </authorList>
    </citation>
    <scope>NUCLEOTIDE SEQUENCE</scope>
    <source>
        <strain evidence="2">MA453B</strain>
    </source>
</reference>
<feature type="region of interest" description="Disordered" evidence="1">
    <location>
        <begin position="28"/>
        <end position="84"/>
    </location>
</feature>
<evidence type="ECO:0000313" key="3">
    <source>
        <dbReference type="Proteomes" id="UP000789405"/>
    </source>
</evidence>
<name>A0A9N9KEU3_9GLOM</name>
<gene>
    <name evidence="2" type="ORF">DERYTH_LOCUS27369</name>
</gene>
<sequence length="84" mass="10039">TPSTPRNIPRSKQGHFSTLLSRFDIENPHHLTRSMSQTSKTSEDYFFRNQTKRSSEDYSYNNNRYEEDVMERSHSSNDIFKDEM</sequence>
<organism evidence="2 3">
    <name type="scientific">Dentiscutata erythropus</name>
    <dbReference type="NCBI Taxonomy" id="1348616"/>
    <lineage>
        <taxon>Eukaryota</taxon>
        <taxon>Fungi</taxon>
        <taxon>Fungi incertae sedis</taxon>
        <taxon>Mucoromycota</taxon>
        <taxon>Glomeromycotina</taxon>
        <taxon>Glomeromycetes</taxon>
        <taxon>Diversisporales</taxon>
        <taxon>Gigasporaceae</taxon>
        <taxon>Dentiscutata</taxon>
    </lineage>
</organism>
<feature type="non-terminal residue" evidence="2">
    <location>
        <position position="84"/>
    </location>
</feature>
<protein>
    <submittedName>
        <fullName evidence="2">20780_t:CDS:1</fullName>
    </submittedName>
</protein>
<dbReference type="EMBL" id="CAJVPY010062593">
    <property type="protein sequence ID" value="CAG8822778.1"/>
    <property type="molecule type" value="Genomic_DNA"/>
</dbReference>
<comment type="caution">
    <text evidence="2">The sequence shown here is derived from an EMBL/GenBank/DDBJ whole genome shotgun (WGS) entry which is preliminary data.</text>
</comment>
<accession>A0A9N9KEU3</accession>
<dbReference type="Proteomes" id="UP000789405">
    <property type="component" value="Unassembled WGS sequence"/>
</dbReference>
<proteinExistence type="predicted"/>